<sequence length="216" mass="23899">MVGSGLFTLLKVECDKIRVAPCEGCLRTLVEGIKHFVVHPGVEILRTCFPREDYKLSSRNLTLGCLILCLEMLEISVLDLGQDLGLITALGGAMITSTYISRIVFDLIPSRFKPLSDGAMVAQILRLGVKNVFTQIAKDIGKRALVVIDRPSFPGLSVLRWPIVIENDSPLLGRRSLRGLIHNQCRVGCGMIAYSDVTEENERQQPASCRAKNEIY</sequence>
<dbReference type="EMBL" id="QGKX02001521">
    <property type="protein sequence ID" value="KAF3512642.1"/>
    <property type="molecule type" value="Genomic_DNA"/>
</dbReference>
<dbReference type="Proteomes" id="UP000712600">
    <property type="component" value="Unassembled WGS sequence"/>
</dbReference>
<evidence type="ECO:0000313" key="1">
    <source>
        <dbReference type="EMBL" id="KAF3512642.1"/>
    </source>
</evidence>
<comment type="caution">
    <text evidence="1">The sequence shown here is derived from an EMBL/GenBank/DDBJ whole genome shotgun (WGS) entry which is preliminary data.</text>
</comment>
<reference evidence="1" key="1">
    <citation type="submission" date="2019-12" db="EMBL/GenBank/DDBJ databases">
        <title>Genome sequencing and annotation of Brassica cretica.</title>
        <authorList>
            <person name="Studholme D.J."/>
            <person name="Sarris P."/>
        </authorList>
    </citation>
    <scope>NUCLEOTIDE SEQUENCE</scope>
    <source>
        <strain evidence="1">PFS-109/04</strain>
        <tissue evidence="1">Leaf</tissue>
    </source>
</reference>
<accession>A0A8S9PGT8</accession>
<organism evidence="1 2">
    <name type="scientific">Brassica cretica</name>
    <name type="common">Mustard</name>
    <dbReference type="NCBI Taxonomy" id="69181"/>
    <lineage>
        <taxon>Eukaryota</taxon>
        <taxon>Viridiplantae</taxon>
        <taxon>Streptophyta</taxon>
        <taxon>Embryophyta</taxon>
        <taxon>Tracheophyta</taxon>
        <taxon>Spermatophyta</taxon>
        <taxon>Magnoliopsida</taxon>
        <taxon>eudicotyledons</taxon>
        <taxon>Gunneridae</taxon>
        <taxon>Pentapetalae</taxon>
        <taxon>rosids</taxon>
        <taxon>malvids</taxon>
        <taxon>Brassicales</taxon>
        <taxon>Brassicaceae</taxon>
        <taxon>Brassiceae</taxon>
        <taxon>Brassica</taxon>
    </lineage>
</organism>
<protein>
    <submittedName>
        <fullName evidence="1">Uncharacterized protein</fullName>
    </submittedName>
</protein>
<proteinExistence type="predicted"/>
<name>A0A8S9PGT8_BRACR</name>
<gene>
    <name evidence="1" type="ORF">F2Q69_00006712</name>
</gene>
<evidence type="ECO:0000313" key="2">
    <source>
        <dbReference type="Proteomes" id="UP000712600"/>
    </source>
</evidence>
<dbReference type="AlphaFoldDB" id="A0A8S9PGT8"/>